<dbReference type="InterPro" id="IPR051798">
    <property type="entry name" value="Class-II_PLP-Dep_Aminotrans"/>
</dbReference>
<keyword evidence="3" id="KW-0663">Pyridoxal phosphate</keyword>
<evidence type="ECO:0000256" key="4">
    <source>
        <dbReference type="ARBA" id="ARBA00023239"/>
    </source>
</evidence>
<dbReference type="Gene3D" id="3.40.640.10">
    <property type="entry name" value="Type I PLP-dependent aspartate aminotransferase-like (Major domain)"/>
    <property type="match status" value="1"/>
</dbReference>
<comment type="cofactor">
    <cofactor evidence="1">
        <name>pyridoxal 5'-phosphate</name>
        <dbReference type="ChEBI" id="CHEBI:597326"/>
    </cofactor>
</comment>
<dbReference type="InterPro" id="IPR015421">
    <property type="entry name" value="PyrdxlP-dep_Trfase_major"/>
</dbReference>
<dbReference type="GO" id="GO:0008483">
    <property type="term" value="F:transaminase activity"/>
    <property type="evidence" value="ECO:0007669"/>
    <property type="project" value="UniProtKB-KW"/>
</dbReference>
<protein>
    <recommendedName>
        <fullName evidence="2">cysteine-S-conjugate beta-lyase</fullName>
        <ecNumber evidence="2">4.4.1.13</ecNumber>
    </recommendedName>
</protein>
<dbReference type="EMBL" id="JACOOT010000017">
    <property type="protein sequence ID" value="MBC5650967.1"/>
    <property type="molecule type" value="Genomic_DNA"/>
</dbReference>
<dbReference type="PANTHER" id="PTHR43525">
    <property type="entry name" value="PROTEIN MALY"/>
    <property type="match status" value="1"/>
</dbReference>
<sequence>MAERNLDFDRIINRKNTRCLKYDFAVKRGKPADVLPLWVADMDFETSSYVEDALVERAKEGIFGYSEVQTPYFEIVANWMKTYHNWEPEEEWLIKTPGVVFALAMAVKAYTQPGDSVLIQLPVYYPFSEVITDNGRKVVSSNLYQGEDNRYHIDFADLEKKITEEHVKLFFLCNPHNPVGRVWTREELEKLGDICVKHGVIVVSDEIHQDFVFKGKHQVFAGVKKEFQDISITCTSPSKTFNLASMMISNIFIPNPELRRKFQKQLDAAGISQLGVLGLVAVEAAYSKGEEWYEAMHAYVESNIVYTKDYVEKNLPGVKMTDLEGTYLVWLDFRETGLSVDALEDLIIYKAGLWLDSGKIFGKAGEGFQRINVACPRATLTEALERIKKALETTK</sequence>
<keyword evidence="7" id="KW-0032">Aminotransferase</keyword>
<keyword evidence="7" id="KW-0808">Transferase</keyword>
<dbReference type="NCBIfam" id="TIGR04350">
    <property type="entry name" value="C_S_lyase_PatB"/>
    <property type="match status" value="1"/>
</dbReference>
<dbReference type="SUPFAM" id="SSF53383">
    <property type="entry name" value="PLP-dependent transferases"/>
    <property type="match status" value="1"/>
</dbReference>
<accession>A0A8I0AE45</accession>
<dbReference type="InterPro" id="IPR015422">
    <property type="entry name" value="PyrdxlP-dep_Trfase_small"/>
</dbReference>
<evidence type="ECO:0000313" key="8">
    <source>
        <dbReference type="Proteomes" id="UP000652847"/>
    </source>
</evidence>
<comment type="caution">
    <text evidence="7">The sequence shown here is derived from an EMBL/GenBank/DDBJ whole genome shotgun (WGS) entry which is preliminary data.</text>
</comment>
<dbReference type="GO" id="GO:0047804">
    <property type="term" value="F:cysteine-S-conjugate beta-lyase activity"/>
    <property type="evidence" value="ECO:0007669"/>
    <property type="project" value="UniProtKB-EC"/>
</dbReference>
<name>A0A8I0AE45_9FIRM</name>
<dbReference type="Gene3D" id="3.90.1150.10">
    <property type="entry name" value="Aspartate Aminotransferase, domain 1"/>
    <property type="match status" value="1"/>
</dbReference>
<evidence type="ECO:0000256" key="5">
    <source>
        <dbReference type="ARBA" id="ARBA00037974"/>
    </source>
</evidence>
<dbReference type="InterPro" id="IPR027619">
    <property type="entry name" value="C-S_lyase_PatB-like"/>
</dbReference>
<evidence type="ECO:0000256" key="3">
    <source>
        <dbReference type="ARBA" id="ARBA00022898"/>
    </source>
</evidence>
<evidence type="ECO:0000313" key="7">
    <source>
        <dbReference type="EMBL" id="MBC5650967.1"/>
    </source>
</evidence>
<evidence type="ECO:0000256" key="2">
    <source>
        <dbReference type="ARBA" id="ARBA00012224"/>
    </source>
</evidence>
<dbReference type="GO" id="GO:0030170">
    <property type="term" value="F:pyridoxal phosphate binding"/>
    <property type="evidence" value="ECO:0007669"/>
    <property type="project" value="InterPro"/>
</dbReference>
<keyword evidence="8" id="KW-1185">Reference proteome</keyword>
<comment type="similarity">
    <text evidence="5">Belongs to the class-II pyridoxal-phosphate-dependent aminotransferase family. MalY/PatB cystathionine beta-lyase subfamily.</text>
</comment>
<dbReference type="AlphaFoldDB" id="A0A8I0AE45"/>
<dbReference type="InterPro" id="IPR004839">
    <property type="entry name" value="Aminotransferase_I/II_large"/>
</dbReference>
<dbReference type="Pfam" id="PF00155">
    <property type="entry name" value="Aminotran_1_2"/>
    <property type="match status" value="1"/>
</dbReference>
<gene>
    <name evidence="7" type="ORF">H8S54_07595</name>
</gene>
<dbReference type="Proteomes" id="UP000652847">
    <property type="component" value="Unassembled WGS sequence"/>
</dbReference>
<reference evidence="7 8" key="1">
    <citation type="submission" date="2020-08" db="EMBL/GenBank/DDBJ databases">
        <title>Genome public.</title>
        <authorList>
            <person name="Liu C."/>
            <person name="Sun Q."/>
        </authorList>
    </citation>
    <scope>NUCLEOTIDE SEQUENCE [LARGE SCALE GENOMIC DNA]</scope>
    <source>
        <strain evidence="7 8">BX17</strain>
    </source>
</reference>
<dbReference type="RefSeq" id="WP_186901214.1">
    <property type="nucleotide sequence ID" value="NZ_JACOOT010000017.1"/>
</dbReference>
<evidence type="ECO:0000256" key="1">
    <source>
        <dbReference type="ARBA" id="ARBA00001933"/>
    </source>
</evidence>
<evidence type="ECO:0000259" key="6">
    <source>
        <dbReference type="Pfam" id="PF00155"/>
    </source>
</evidence>
<dbReference type="EC" id="4.4.1.13" evidence="2"/>
<keyword evidence="4" id="KW-0456">Lyase</keyword>
<feature type="domain" description="Aminotransferase class I/classII large" evidence="6">
    <location>
        <begin position="34"/>
        <end position="387"/>
    </location>
</feature>
<dbReference type="InterPro" id="IPR015424">
    <property type="entry name" value="PyrdxlP-dep_Trfase"/>
</dbReference>
<dbReference type="PANTHER" id="PTHR43525:SF1">
    <property type="entry name" value="PROTEIN MALY"/>
    <property type="match status" value="1"/>
</dbReference>
<organism evidence="7 8">
    <name type="scientific">Blautia segnis</name>
    <dbReference type="NCBI Taxonomy" id="2763030"/>
    <lineage>
        <taxon>Bacteria</taxon>
        <taxon>Bacillati</taxon>
        <taxon>Bacillota</taxon>
        <taxon>Clostridia</taxon>
        <taxon>Lachnospirales</taxon>
        <taxon>Lachnospiraceae</taxon>
        <taxon>Blautia</taxon>
    </lineage>
</organism>
<dbReference type="CDD" id="cd00609">
    <property type="entry name" value="AAT_like"/>
    <property type="match status" value="1"/>
</dbReference>
<proteinExistence type="inferred from homology"/>